<comment type="caution">
    <text evidence="3">The sequence shown here is derived from an EMBL/GenBank/DDBJ whole genome shotgun (WGS) entry which is preliminary data.</text>
</comment>
<evidence type="ECO:0000259" key="2">
    <source>
        <dbReference type="Pfam" id="PF00892"/>
    </source>
</evidence>
<feature type="transmembrane region" description="Helical" evidence="1">
    <location>
        <begin position="270"/>
        <end position="288"/>
    </location>
</feature>
<feature type="transmembrane region" description="Helical" evidence="1">
    <location>
        <begin position="180"/>
        <end position="198"/>
    </location>
</feature>
<feature type="transmembrane region" description="Helical" evidence="1">
    <location>
        <begin position="38"/>
        <end position="57"/>
    </location>
</feature>
<dbReference type="AlphaFoldDB" id="A0A2M8RXN3"/>
<feature type="transmembrane region" description="Helical" evidence="1">
    <location>
        <begin position="148"/>
        <end position="168"/>
    </location>
</feature>
<feature type="transmembrane region" description="Helical" evidence="1">
    <location>
        <begin position="12"/>
        <end position="32"/>
    </location>
</feature>
<organism evidence="3 4">
    <name type="scientific">Caviibacterium pharyngocola</name>
    <dbReference type="NCBI Taxonomy" id="28159"/>
    <lineage>
        <taxon>Bacteria</taxon>
        <taxon>Pseudomonadati</taxon>
        <taxon>Pseudomonadota</taxon>
        <taxon>Gammaproteobacteria</taxon>
        <taxon>Pasteurellales</taxon>
        <taxon>Pasteurellaceae</taxon>
        <taxon>Caviibacterium</taxon>
    </lineage>
</organism>
<dbReference type="Pfam" id="PF00892">
    <property type="entry name" value="EamA"/>
    <property type="match status" value="2"/>
</dbReference>
<protein>
    <submittedName>
        <fullName evidence="3">EamA family transporter</fullName>
    </submittedName>
</protein>
<dbReference type="GO" id="GO:0016020">
    <property type="term" value="C:membrane"/>
    <property type="evidence" value="ECO:0007669"/>
    <property type="project" value="InterPro"/>
</dbReference>
<keyword evidence="4" id="KW-1185">Reference proteome</keyword>
<evidence type="ECO:0000256" key="1">
    <source>
        <dbReference type="SAM" id="Phobius"/>
    </source>
</evidence>
<keyword evidence="1" id="KW-0472">Membrane</keyword>
<dbReference type="InterPro" id="IPR000620">
    <property type="entry name" value="EamA_dom"/>
</dbReference>
<keyword evidence="1" id="KW-0812">Transmembrane</keyword>
<evidence type="ECO:0000313" key="4">
    <source>
        <dbReference type="Proteomes" id="UP000230282"/>
    </source>
</evidence>
<feature type="transmembrane region" description="Helical" evidence="1">
    <location>
        <begin position="244"/>
        <end position="264"/>
    </location>
</feature>
<dbReference type="PANTHER" id="PTHR22911:SF102">
    <property type="entry name" value="MEMBRANE PROTEIN"/>
    <property type="match status" value="1"/>
</dbReference>
<dbReference type="EMBL" id="PHGZ01000006">
    <property type="protein sequence ID" value="PJG83636.1"/>
    <property type="molecule type" value="Genomic_DNA"/>
</dbReference>
<dbReference type="OrthoDB" id="5625838at2"/>
<dbReference type="InterPro" id="IPR037185">
    <property type="entry name" value="EmrE-like"/>
</dbReference>
<evidence type="ECO:0000313" key="3">
    <source>
        <dbReference type="EMBL" id="PJG83636.1"/>
    </source>
</evidence>
<feature type="domain" description="EamA" evidence="2">
    <location>
        <begin position="11"/>
        <end position="137"/>
    </location>
</feature>
<name>A0A2M8RXN3_9PAST</name>
<dbReference type="Proteomes" id="UP000230282">
    <property type="component" value="Unassembled WGS sequence"/>
</dbReference>
<keyword evidence="1" id="KW-1133">Transmembrane helix</keyword>
<gene>
    <name evidence="3" type="ORF">CVP04_03085</name>
</gene>
<proteinExistence type="predicted"/>
<feature type="transmembrane region" description="Helical" evidence="1">
    <location>
        <begin position="97"/>
        <end position="115"/>
    </location>
</feature>
<sequence length="290" mass="31719">MIKLNEKSAGIGLVVGCILFGLGSVIVAFLSVGAYAIAFWRLAVAAVIFWILTYFSGQLFPRAKLARRYAAISGFFLAFDLALWHESIYAVGPGISTLLNSLQVFWLSAIGFFWFKERQTKLQIFSLFLAVTGVAMIGSPEFSHNGNALWGFISGIVSGACLALSMVYVRKTHEVERTAIYPLMLILSLSGMAALFLPSMIFDSARFFPKNGTEIELILIYGAVMQCFAWGLIAYAIPMLSLSLTGLLLLSEPIAALIIDTVFLHKPIGLIQWCGAFCTLVAIYLGTLKK</sequence>
<feature type="transmembrane region" description="Helical" evidence="1">
    <location>
        <begin position="218"/>
        <end position="237"/>
    </location>
</feature>
<dbReference type="PANTHER" id="PTHR22911">
    <property type="entry name" value="ACYL-MALONYL CONDENSING ENZYME-RELATED"/>
    <property type="match status" value="1"/>
</dbReference>
<feature type="transmembrane region" description="Helical" evidence="1">
    <location>
        <begin position="69"/>
        <end position="85"/>
    </location>
</feature>
<dbReference type="RefSeq" id="WP_100296061.1">
    <property type="nucleotide sequence ID" value="NZ_PHGZ01000006.1"/>
</dbReference>
<feature type="domain" description="EamA" evidence="2">
    <location>
        <begin position="150"/>
        <end position="285"/>
    </location>
</feature>
<accession>A0A2M8RXN3</accession>
<reference evidence="3 4" key="1">
    <citation type="submission" date="2017-11" db="EMBL/GenBank/DDBJ databases">
        <title>Reclassification of Bisgaard taxon 5 as Caviibacterium pharyngocola gen. nov., sp. nov.</title>
        <authorList>
            <person name="Christensen H."/>
        </authorList>
    </citation>
    <scope>NUCLEOTIDE SEQUENCE [LARGE SCALE GENOMIC DNA]</scope>
    <source>
        <strain evidence="3 4">7_3</strain>
    </source>
</reference>
<dbReference type="SUPFAM" id="SSF103481">
    <property type="entry name" value="Multidrug resistance efflux transporter EmrE"/>
    <property type="match status" value="2"/>
</dbReference>
<feature type="transmembrane region" description="Helical" evidence="1">
    <location>
        <begin position="122"/>
        <end position="142"/>
    </location>
</feature>